<dbReference type="EMBL" id="CP034235">
    <property type="protein sequence ID" value="QGQ93942.1"/>
    <property type="molecule type" value="Genomic_DNA"/>
</dbReference>
<dbReference type="RefSeq" id="WP_155698938.1">
    <property type="nucleotide sequence ID" value="NZ_CP034235.1"/>
</dbReference>
<evidence type="ECO:0000256" key="1">
    <source>
        <dbReference type="ARBA" id="ARBA00006817"/>
    </source>
</evidence>
<keyword evidence="4" id="KW-1185">Reference proteome</keyword>
<gene>
    <name evidence="3" type="ORF">EHS13_02990</name>
</gene>
<reference evidence="4" key="1">
    <citation type="submission" date="2018-11" db="EMBL/GenBank/DDBJ databases">
        <title>Complete genome sequence of Paenibacillus sp. ML311-T8.</title>
        <authorList>
            <person name="Nam Y.-D."/>
            <person name="Kang J."/>
            <person name="Chung W.-H."/>
            <person name="Park Y.S."/>
        </authorList>
    </citation>
    <scope>NUCLEOTIDE SEQUENCE [LARGE SCALE GENOMIC DNA]</scope>
    <source>
        <strain evidence="4">ML311-T8</strain>
    </source>
</reference>
<protein>
    <submittedName>
        <fullName evidence="3">SRPBCC domain-containing protein</fullName>
    </submittedName>
</protein>
<evidence type="ECO:0000313" key="4">
    <source>
        <dbReference type="Proteomes" id="UP000426246"/>
    </source>
</evidence>
<proteinExistence type="inferred from homology"/>
<evidence type="ECO:0000313" key="3">
    <source>
        <dbReference type="EMBL" id="QGQ93942.1"/>
    </source>
</evidence>
<organism evidence="3 4">
    <name type="scientific">Paenibacillus psychroresistens</name>
    <dbReference type="NCBI Taxonomy" id="1778678"/>
    <lineage>
        <taxon>Bacteria</taxon>
        <taxon>Bacillati</taxon>
        <taxon>Bacillota</taxon>
        <taxon>Bacilli</taxon>
        <taxon>Bacillales</taxon>
        <taxon>Paenibacillaceae</taxon>
        <taxon>Paenibacillus</taxon>
    </lineage>
</organism>
<dbReference type="OrthoDB" id="9786557at2"/>
<accession>A0A6B8REP1</accession>
<sequence>MTKIDSTDTLTKELFIECRPETLFKFFIDPEKMIRWMGNNVLLEPKNSGKFRIDLNGSDIAMGEYIEIIENEKIVMTWGWEKSKLVPPGSSTVEFLLTPKDNGTLLLLTHYDLPVEEVPSHQKGWTHFMTRIKQAAEDHDPGMH</sequence>
<name>A0A6B8REP1_9BACL</name>
<dbReference type="KEGG" id="ppsc:EHS13_02990"/>
<dbReference type="InterPro" id="IPR013538">
    <property type="entry name" value="ASHA1/2-like_C"/>
</dbReference>
<dbReference type="InterPro" id="IPR023393">
    <property type="entry name" value="START-like_dom_sf"/>
</dbReference>
<dbReference type="AlphaFoldDB" id="A0A6B8REP1"/>
<feature type="domain" description="Activator of Hsp90 ATPase homologue 1/2-like C-terminal" evidence="2">
    <location>
        <begin position="18"/>
        <end position="136"/>
    </location>
</feature>
<dbReference type="Gene3D" id="3.30.530.20">
    <property type="match status" value="1"/>
</dbReference>
<evidence type="ECO:0000259" key="2">
    <source>
        <dbReference type="Pfam" id="PF08327"/>
    </source>
</evidence>
<comment type="similarity">
    <text evidence="1">Belongs to the AHA1 family.</text>
</comment>
<dbReference type="Pfam" id="PF08327">
    <property type="entry name" value="AHSA1"/>
    <property type="match status" value="1"/>
</dbReference>
<dbReference type="SUPFAM" id="SSF55961">
    <property type="entry name" value="Bet v1-like"/>
    <property type="match status" value="1"/>
</dbReference>
<dbReference type="Proteomes" id="UP000426246">
    <property type="component" value="Chromosome"/>
</dbReference>